<evidence type="ECO:0000256" key="2">
    <source>
        <dbReference type="ARBA" id="ARBA00004651"/>
    </source>
</evidence>
<evidence type="ECO:0000256" key="12">
    <source>
        <dbReference type="ARBA" id="ARBA00023012"/>
    </source>
</evidence>
<dbReference type="InterPro" id="IPR036890">
    <property type="entry name" value="HATPase_C_sf"/>
</dbReference>
<dbReference type="CDD" id="cd00082">
    <property type="entry name" value="HisKA"/>
    <property type="match status" value="1"/>
</dbReference>
<gene>
    <name evidence="16" type="ORF">HUG20_08515</name>
</gene>
<evidence type="ECO:0000256" key="11">
    <source>
        <dbReference type="ARBA" id="ARBA00022989"/>
    </source>
</evidence>
<dbReference type="SUPFAM" id="SSF55874">
    <property type="entry name" value="ATPase domain of HSP90 chaperone/DNA topoisomerase II/histidine kinase"/>
    <property type="match status" value="1"/>
</dbReference>
<dbReference type="InterPro" id="IPR003661">
    <property type="entry name" value="HisK_dim/P_dom"/>
</dbReference>
<keyword evidence="11 14" id="KW-1133">Transmembrane helix</keyword>
<proteinExistence type="predicted"/>
<dbReference type="SMART" id="SM00388">
    <property type="entry name" value="HisKA"/>
    <property type="match status" value="1"/>
</dbReference>
<dbReference type="InterPro" id="IPR005467">
    <property type="entry name" value="His_kinase_dom"/>
</dbReference>
<dbReference type="InterPro" id="IPR036097">
    <property type="entry name" value="HisK_dim/P_sf"/>
</dbReference>
<evidence type="ECO:0000256" key="3">
    <source>
        <dbReference type="ARBA" id="ARBA00012438"/>
    </source>
</evidence>
<evidence type="ECO:0000313" key="16">
    <source>
        <dbReference type="EMBL" id="QQK79923.1"/>
    </source>
</evidence>
<keyword evidence="6" id="KW-0808">Transferase</keyword>
<dbReference type="InterPro" id="IPR050398">
    <property type="entry name" value="HssS/ArlS-like"/>
</dbReference>
<protein>
    <recommendedName>
        <fullName evidence="3">histidine kinase</fullName>
        <ecNumber evidence="3">2.7.13.3</ecNumber>
    </recommendedName>
</protein>
<dbReference type="GO" id="GO:0005886">
    <property type="term" value="C:plasma membrane"/>
    <property type="evidence" value="ECO:0007669"/>
    <property type="project" value="UniProtKB-SubCell"/>
</dbReference>
<dbReference type="Gene3D" id="3.30.565.10">
    <property type="entry name" value="Histidine kinase-like ATPase, C-terminal domain"/>
    <property type="match status" value="1"/>
</dbReference>
<evidence type="ECO:0000256" key="5">
    <source>
        <dbReference type="ARBA" id="ARBA00022553"/>
    </source>
</evidence>
<evidence type="ECO:0000259" key="15">
    <source>
        <dbReference type="PROSITE" id="PS50109"/>
    </source>
</evidence>
<keyword evidence="7 14" id="KW-0812">Transmembrane</keyword>
<evidence type="ECO:0000256" key="13">
    <source>
        <dbReference type="ARBA" id="ARBA00023136"/>
    </source>
</evidence>
<dbReference type="PANTHER" id="PTHR45528">
    <property type="entry name" value="SENSOR HISTIDINE KINASE CPXA"/>
    <property type="match status" value="1"/>
</dbReference>
<dbReference type="InterPro" id="IPR003594">
    <property type="entry name" value="HATPase_dom"/>
</dbReference>
<dbReference type="CDD" id="cd00075">
    <property type="entry name" value="HATPase"/>
    <property type="match status" value="1"/>
</dbReference>
<dbReference type="Proteomes" id="UP000595349">
    <property type="component" value="Chromosome"/>
</dbReference>
<dbReference type="EMBL" id="CP054706">
    <property type="protein sequence ID" value="QQK79923.1"/>
    <property type="molecule type" value="Genomic_DNA"/>
</dbReference>
<feature type="transmembrane region" description="Helical" evidence="14">
    <location>
        <begin position="156"/>
        <end position="176"/>
    </location>
</feature>
<comment type="catalytic activity">
    <reaction evidence="1">
        <text>ATP + protein L-histidine = ADP + protein N-phospho-L-histidine.</text>
        <dbReference type="EC" id="2.7.13.3"/>
    </reaction>
</comment>
<dbReference type="Pfam" id="PF00512">
    <property type="entry name" value="HisKA"/>
    <property type="match status" value="1"/>
</dbReference>
<keyword evidence="13 14" id="KW-0472">Membrane</keyword>
<dbReference type="GO" id="GO:0000155">
    <property type="term" value="F:phosphorelay sensor kinase activity"/>
    <property type="evidence" value="ECO:0007669"/>
    <property type="project" value="InterPro"/>
</dbReference>
<dbReference type="EC" id="2.7.13.3" evidence="3"/>
<keyword evidence="9 16" id="KW-0418">Kinase</keyword>
<dbReference type="SUPFAM" id="SSF47384">
    <property type="entry name" value="Homodimeric domain of signal transducing histidine kinase"/>
    <property type="match status" value="1"/>
</dbReference>
<name>A0A7T7CFB4_9BACI</name>
<accession>A0A7T7CFB4</accession>
<dbReference type="KEGG" id="scib:HUG20_08515"/>
<comment type="subcellular location">
    <subcellularLocation>
        <location evidence="2">Cell membrane</location>
        <topology evidence="2">Multi-pass membrane protein</topology>
    </subcellularLocation>
</comment>
<evidence type="ECO:0000256" key="14">
    <source>
        <dbReference type="SAM" id="Phobius"/>
    </source>
</evidence>
<keyword evidence="5" id="KW-0597">Phosphoprotein</keyword>
<dbReference type="Gene3D" id="1.10.287.130">
    <property type="match status" value="1"/>
</dbReference>
<dbReference type="AlphaFoldDB" id="A0A7T7CFB4"/>
<dbReference type="InterPro" id="IPR004358">
    <property type="entry name" value="Sig_transdc_His_kin-like_C"/>
</dbReference>
<evidence type="ECO:0000256" key="8">
    <source>
        <dbReference type="ARBA" id="ARBA00022741"/>
    </source>
</evidence>
<feature type="transmembrane region" description="Helical" evidence="14">
    <location>
        <begin position="12"/>
        <end position="35"/>
    </location>
</feature>
<dbReference type="GO" id="GO:0005524">
    <property type="term" value="F:ATP binding"/>
    <property type="evidence" value="ECO:0007669"/>
    <property type="project" value="UniProtKB-KW"/>
</dbReference>
<evidence type="ECO:0000256" key="1">
    <source>
        <dbReference type="ARBA" id="ARBA00000085"/>
    </source>
</evidence>
<keyword evidence="12" id="KW-0902">Two-component regulatory system</keyword>
<evidence type="ECO:0000256" key="4">
    <source>
        <dbReference type="ARBA" id="ARBA00022475"/>
    </source>
</evidence>
<evidence type="ECO:0000256" key="7">
    <source>
        <dbReference type="ARBA" id="ARBA00022692"/>
    </source>
</evidence>
<evidence type="ECO:0000313" key="17">
    <source>
        <dbReference type="Proteomes" id="UP000595349"/>
    </source>
</evidence>
<reference evidence="16 17" key="1">
    <citation type="submission" date="2020-06" db="EMBL/GenBank/DDBJ databases">
        <title>Genomic analysis of Salicibibacter sp. NKC21-4.</title>
        <authorList>
            <person name="Oh Y.J."/>
        </authorList>
    </citation>
    <scope>NUCLEOTIDE SEQUENCE [LARGE SCALE GENOMIC DNA]</scope>
    <source>
        <strain evidence="16 17">NKC21-4</strain>
    </source>
</reference>
<dbReference type="PROSITE" id="PS50109">
    <property type="entry name" value="HIS_KIN"/>
    <property type="match status" value="1"/>
</dbReference>
<sequence>MEGVLHILRRYVVTTILISIFLLLINFFLLGTLVFTEINQEPSPENVVEEVADDLNIQGGSYDLNEHSEALLQDNQAWAMLLGNDGDVQWNYRLPDDLPRSYDLVDVAQFSRYYLNDYPVYIWEHENGLVVMGYPQDSYWKYQIQFLSDWIESFPLRLVLLFLFNIALAMLISIIMGSRLIKKIRPLVTAVHNLGKEKDVQLDHSGLFGDLAQSINAASSTLENKTMALKERDEARSNWIAGISHDIRTPLSMVLGYASDMEDNTNLTHEQRNQATVIRRQGEKLGSLINDLNLVSMLEYEMQPINLKKVRLSVLVRQVVTDFLNDGLDDKFNIELNMLVESIQIIGDEKLLSRAVGNLVQNSIRHNPQGCDIMLETHLSEDRSKYYLIVEDNGKGIPKRDIADVTELPYTSKKPRPDKHGHGLGIPMVARIVEAHGGNLTLESDAPHKGLIVSMEFPVSE</sequence>
<dbReference type="PANTHER" id="PTHR45528:SF1">
    <property type="entry name" value="SENSOR HISTIDINE KINASE CPXA"/>
    <property type="match status" value="1"/>
</dbReference>
<evidence type="ECO:0000256" key="6">
    <source>
        <dbReference type="ARBA" id="ARBA00022679"/>
    </source>
</evidence>
<organism evidence="16 17">
    <name type="scientific">Salicibibacter cibi</name>
    <dbReference type="NCBI Taxonomy" id="2743001"/>
    <lineage>
        <taxon>Bacteria</taxon>
        <taxon>Bacillati</taxon>
        <taxon>Bacillota</taxon>
        <taxon>Bacilli</taxon>
        <taxon>Bacillales</taxon>
        <taxon>Bacillaceae</taxon>
        <taxon>Salicibibacter</taxon>
    </lineage>
</organism>
<keyword evidence="8" id="KW-0547">Nucleotide-binding</keyword>
<dbReference type="Pfam" id="PF02518">
    <property type="entry name" value="HATPase_c"/>
    <property type="match status" value="1"/>
</dbReference>
<dbReference type="RefSeq" id="WP_200090100.1">
    <property type="nucleotide sequence ID" value="NZ_CP054706.1"/>
</dbReference>
<feature type="domain" description="Histidine kinase" evidence="15">
    <location>
        <begin position="242"/>
        <end position="461"/>
    </location>
</feature>
<evidence type="ECO:0000256" key="9">
    <source>
        <dbReference type="ARBA" id="ARBA00022777"/>
    </source>
</evidence>
<keyword evidence="17" id="KW-1185">Reference proteome</keyword>
<evidence type="ECO:0000256" key="10">
    <source>
        <dbReference type="ARBA" id="ARBA00022840"/>
    </source>
</evidence>
<dbReference type="SMART" id="SM00387">
    <property type="entry name" value="HATPase_c"/>
    <property type="match status" value="1"/>
</dbReference>
<keyword evidence="4" id="KW-1003">Cell membrane</keyword>
<keyword evidence="10" id="KW-0067">ATP-binding</keyword>
<dbReference type="PRINTS" id="PR00344">
    <property type="entry name" value="BCTRLSENSOR"/>
</dbReference>